<evidence type="ECO:0000313" key="7">
    <source>
        <dbReference type="Proteomes" id="UP001523230"/>
    </source>
</evidence>
<evidence type="ECO:0000259" key="5">
    <source>
        <dbReference type="Pfam" id="PF00561"/>
    </source>
</evidence>
<dbReference type="InterPro" id="IPR005945">
    <property type="entry name" value="Pro_imino_pep"/>
</dbReference>
<dbReference type="InterPro" id="IPR050266">
    <property type="entry name" value="AB_hydrolase_sf"/>
</dbReference>
<dbReference type="AlphaFoldDB" id="A0ABD4TC02"/>
<dbReference type="PRINTS" id="PR00793">
    <property type="entry name" value="PROAMNOPTASE"/>
</dbReference>
<evidence type="ECO:0000256" key="4">
    <source>
        <dbReference type="PIRSR" id="PIRSR005539-1"/>
    </source>
</evidence>
<keyword evidence="7" id="KW-1185">Reference proteome</keyword>
<proteinExistence type="inferred from homology"/>
<reference evidence="6 7" key="1">
    <citation type="submission" date="2018-05" db="EMBL/GenBank/DDBJ databases">
        <title>Isolation and characterization of genus Methanoculleus species and their viruses from deep sea marine sediment offshore southwestern Taiwan.</title>
        <authorList>
            <person name="Wei W.-H."/>
            <person name="Chen W.-C."/>
            <person name="Lai M.-C."/>
            <person name="Chen S.-C."/>
        </authorList>
    </citation>
    <scope>NUCLEOTIDE SEQUENCE [LARGE SCALE GENOMIC DNA]</scope>
    <source>
        <strain evidence="6 7">CWC-02</strain>
    </source>
</reference>
<dbReference type="Proteomes" id="UP001523230">
    <property type="component" value="Unassembled WGS sequence"/>
</dbReference>
<comment type="function">
    <text evidence="3">Cleaves H-Pro-AMC as well as a wide spectrum of amino acid substrates and several peptide substrates without a proline at the N-terminus.</text>
</comment>
<feature type="active site" description="Proton donor" evidence="4">
    <location>
        <position position="302"/>
    </location>
</feature>
<keyword evidence="3" id="KW-0031">Aminopeptidase</keyword>
<dbReference type="RefSeq" id="WP_250986878.1">
    <property type="nucleotide sequence ID" value="NZ_QFDM01000001.1"/>
</dbReference>
<dbReference type="EMBL" id="QFDM01000001">
    <property type="protein sequence ID" value="MCM2465655.1"/>
    <property type="molecule type" value="Genomic_DNA"/>
</dbReference>
<dbReference type="InterPro" id="IPR000073">
    <property type="entry name" value="AB_hydrolase_1"/>
</dbReference>
<dbReference type="EC" id="3.4.11.5" evidence="3"/>
<dbReference type="InterPro" id="IPR029058">
    <property type="entry name" value="AB_hydrolase_fold"/>
</dbReference>
<accession>A0ABD4TC02</accession>
<dbReference type="Pfam" id="PF00561">
    <property type="entry name" value="Abhydrolase_1"/>
    <property type="match status" value="1"/>
</dbReference>
<gene>
    <name evidence="6" type="ORF">DIC75_04890</name>
</gene>
<sequence>MLLIFLTVAAVLLALCTTTGGTADRSNVSITKTEGDTHEGYVDVTGGRVWFRIVGADSAGTPLLVLHGGPGATHDYLEPLAALADERPVVFYDQLGCGNSDRPDDPALWTVERYVKEVGEVRDALGLRRVHLLGQSWGGALAVEYVLSNKSDGVESLILSAPLLDADRWVADQRAHLAAFPDEMQEVVREAEATGNFDSPEYQEAMATYYARHVCRTDPWPECLNRTFEKISLPVYLGMWGPSEFTCTGTLRTFNVTGRLAEIPVPVLFTCGEHDEAPPATMAHFQRLVPGSELAVFEGASHEHHLEETDAYLAAVRDFMRLRKREALSSCEVPEGNGA</sequence>
<dbReference type="SUPFAM" id="SSF53474">
    <property type="entry name" value="alpha/beta-Hydrolases"/>
    <property type="match status" value="1"/>
</dbReference>
<dbReference type="PIRSF" id="PIRSF005539">
    <property type="entry name" value="Pept_S33_TRI_F1"/>
    <property type="match status" value="1"/>
</dbReference>
<name>A0ABD4TC02_9EURY</name>
<evidence type="ECO:0000256" key="2">
    <source>
        <dbReference type="ARBA" id="ARBA00022801"/>
    </source>
</evidence>
<dbReference type="NCBIfam" id="TIGR01250">
    <property type="entry name" value="pro_imino_pep_2"/>
    <property type="match status" value="1"/>
</dbReference>
<dbReference type="Gene3D" id="3.40.50.1820">
    <property type="entry name" value="alpha/beta hydrolase"/>
    <property type="match status" value="1"/>
</dbReference>
<feature type="domain" description="AB hydrolase-1" evidence="5">
    <location>
        <begin position="62"/>
        <end position="308"/>
    </location>
</feature>
<dbReference type="GO" id="GO:0006508">
    <property type="term" value="P:proteolysis"/>
    <property type="evidence" value="ECO:0007669"/>
    <property type="project" value="UniProtKB-KW"/>
</dbReference>
<feature type="active site" evidence="4">
    <location>
        <position position="275"/>
    </location>
</feature>
<organism evidence="6 7">
    <name type="scientific">Methanoculleus oceani</name>
    <dbReference type="NCBI Taxonomy" id="2184756"/>
    <lineage>
        <taxon>Archaea</taxon>
        <taxon>Methanobacteriati</taxon>
        <taxon>Methanobacteriota</taxon>
        <taxon>Stenosarchaea group</taxon>
        <taxon>Methanomicrobia</taxon>
        <taxon>Methanomicrobiales</taxon>
        <taxon>Methanomicrobiaceae</taxon>
        <taxon>Methanoculleus</taxon>
    </lineage>
</organism>
<protein>
    <recommendedName>
        <fullName evidence="3">Proline iminopeptidase</fullName>
        <shortName evidence="3">PIP</shortName>
        <ecNumber evidence="3">3.4.11.5</ecNumber>
    </recommendedName>
    <alternativeName>
        <fullName evidence="3">Prolyl aminopeptidase</fullName>
    </alternativeName>
    <alternativeName>
        <fullName evidence="3">Tricorn protease-interacting factor F1</fullName>
    </alternativeName>
</protein>
<evidence type="ECO:0000256" key="3">
    <source>
        <dbReference type="PIRNR" id="PIRNR005539"/>
    </source>
</evidence>
<evidence type="ECO:0000256" key="1">
    <source>
        <dbReference type="ARBA" id="ARBA00010088"/>
    </source>
</evidence>
<keyword evidence="2 3" id="KW-0378">Hydrolase</keyword>
<comment type="caution">
    <text evidence="6">The sequence shown here is derived from an EMBL/GenBank/DDBJ whole genome shotgun (WGS) entry which is preliminary data.</text>
</comment>
<dbReference type="PANTHER" id="PTHR43798">
    <property type="entry name" value="MONOACYLGLYCEROL LIPASE"/>
    <property type="match status" value="1"/>
</dbReference>
<comment type="subunit">
    <text evidence="3">Part of the tricorn proteolytic complex.</text>
</comment>
<dbReference type="InterPro" id="IPR002410">
    <property type="entry name" value="Peptidase_S33"/>
</dbReference>
<evidence type="ECO:0000313" key="6">
    <source>
        <dbReference type="EMBL" id="MCM2465655.1"/>
    </source>
</evidence>
<comment type="similarity">
    <text evidence="1 3">Belongs to the peptidase S33 family.</text>
</comment>
<dbReference type="GO" id="GO:0004177">
    <property type="term" value="F:aminopeptidase activity"/>
    <property type="evidence" value="ECO:0007669"/>
    <property type="project" value="UniProtKB-KW"/>
</dbReference>
<dbReference type="PANTHER" id="PTHR43798:SF33">
    <property type="entry name" value="HYDROLASE, PUTATIVE (AFU_ORTHOLOGUE AFUA_2G14860)-RELATED"/>
    <property type="match status" value="1"/>
</dbReference>
<feature type="active site" description="Nucleophile" evidence="4">
    <location>
        <position position="136"/>
    </location>
</feature>
<keyword evidence="3" id="KW-0645">Protease</keyword>
<comment type="catalytic activity">
    <reaction evidence="3">
        <text>Release of N-terminal proline from a peptide.</text>
        <dbReference type="EC" id="3.4.11.5"/>
    </reaction>
</comment>